<name>A0A6P8HJ34_ACTTE</name>
<evidence type="ECO:0000313" key="5">
    <source>
        <dbReference type="Proteomes" id="UP000515163"/>
    </source>
</evidence>
<dbReference type="InterPro" id="IPR057774">
    <property type="entry name" value="D8C_UMOD/GP2/OIT3-like"/>
</dbReference>
<keyword evidence="2" id="KW-1015">Disulfide bond</keyword>
<sequence>MMLFLVILSSLVTMVTVTSQDQSCISSTRGLVLAHHVYMSFKTSDPLKCYHECTSDIKCQSINYYRNTQICEMNNRTAGLKPQYIRVDQSAVYLDNPYKTPIGSSSAVPAESCDEIRDIYGSVNNSLTYWIAEHGKPMEMLCSMSGLLDPDLACTFYTNITNATRNVKYGNPPKTDKCDKTIALGWYRLCGEAGVRMPFKCPPKQQCNTDAPGWLSDPHPTIEEGTISRKVCFHWHNNCCHWSRYINVRNCGGFYIYQFRPTPSCYLRYCGED</sequence>
<reference evidence="6" key="1">
    <citation type="submission" date="2025-08" db="UniProtKB">
        <authorList>
            <consortium name="RefSeq"/>
        </authorList>
    </citation>
    <scope>IDENTIFICATION</scope>
    <source>
        <tissue evidence="6">Tentacle</tissue>
    </source>
</reference>
<dbReference type="OrthoDB" id="5949211at2759"/>
<dbReference type="KEGG" id="aten:116293141"/>
<feature type="chain" id="PRO_5027850785" evidence="3">
    <location>
        <begin position="20"/>
        <end position="273"/>
    </location>
</feature>
<dbReference type="GeneID" id="116293141"/>
<dbReference type="PANTHER" id="PTHR36191:SF4">
    <property type="entry name" value="VWFD DOMAIN-CONTAINING PROTEIN"/>
    <property type="match status" value="1"/>
</dbReference>
<dbReference type="Proteomes" id="UP000515163">
    <property type="component" value="Unplaced"/>
</dbReference>
<gene>
    <name evidence="6" type="primary">LOC116293141</name>
</gene>
<dbReference type="PANTHER" id="PTHR36191">
    <property type="entry name" value="ENDO/EXONUCLEASE/PHOSPHATASE DOMAIN-CONTAINING PROTEIN-RELATED"/>
    <property type="match status" value="1"/>
</dbReference>
<dbReference type="AlphaFoldDB" id="A0A6P8HJ34"/>
<organism evidence="5 6">
    <name type="scientific">Actinia tenebrosa</name>
    <name type="common">Australian red waratah sea anemone</name>
    <dbReference type="NCBI Taxonomy" id="6105"/>
    <lineage>
        <taxon>Eukaryota</taxon>
        <taxon>Metazoa</taxon>
        <taxon>Cnidaria</taxon>
        <taxon>Anthozoa</taxon>
        <taxon>Hexacorallia</taxon>
        <taxon>Actiniaria</taxon>
        <taxon>Actiniidae</taxon>
        <taxon>Actinia</taxon>
    </lineage>
</organism>
<evidence type="ECO:0000313" key="6">
    <source>
        <dbReference type="RefSeq" id="XP_031556394.1"/>
    </source>
</evidence>
<dbReference type="Pfam" id="PF00024">
    <property type="entry name" value="PAN_1"/>
    <property type="match status" value="1"/>
</dbReference>
<evidence type="ECO:0000256" key="3">
    <source>
        <dbReference type="SAM" id="SignalP"/>
    </source>
</evidence>
<dbReference type="RefSeq" id="XP_031556394.1">
    <property type="nucleotide sequence ID" value="XM_031700534.1"/>
</dbReference>
<evidence type="ECO:0000256" key="2">
    <source>
        <dbReference type="ARBA" id="ARBA00023157"/>
    </source>
</evidence>
<proteinExistence type="predicted"/>
<feature type="signal peptide" evidence="3">
    <location>
        <begin position="1"/>
        <end position="19"/>
    </location>
</feature>
<dbReference type="Pfam" id="PF23283">
    <property type="entry name" value="D8C_UMOD"/>
    <property type="match status" value="1"/>
</dbReference>
<keyword evidence="1 3" id="KW-0732">Signal</keyword>
<protein>
    <submittedName>
        <fullName evidence="6">Uncharacterized protein LOC116293141 isoform X1</fullName>
    </submittedName>
</protein>
<feature type="domain" description="Apple" evidence="4">
    <location>
        <begin position="24"/>
        <end position="98"/>
    </location>
</feature>
<accession>A0A6P8HJ34</accession>
<keyword evidence="5" id="KW-1185">Reference proteome</keyword>
<dbReference type="Gene3D" id="3.50.4.10">
    <property type="entry name" value="Hepatocyte Growth Factor"/>
    <property type="match status" value="1"/>
</dbReference>
<dbReference type="InParanoid" id="A0A6P8HJ34"/>
<dbReference type="InterPro" id="IPR003609">
    <property type="entry name" value="Pan_app"/>
</dbReference>
<evidence type="ECO:0000259" key="4">
    <source>
        <dbReference type="PROSITE" id="PS50948"/>
    </source>
</evidence>
<evidence type="ECO:0000256" key="1">
    <source>
        <dbReference type="ARBA" id="ARBA00022729"/>
    </source>
</evidence>
<dbReference type="SUPFAM" id="SSF57414">
    <property type="entry name" value="Hairpin loop containing domain-like"/>
    <property type="match status" value="1"/>
</dbReference>
<dbReference type="PROSITE" id="PS50948">
    <property type="entry name" value="PAN"/>
    <property type="match status" value="1"/>
</dbReference>